<gene>
    <name evidence="2" type="ORF">CBOVIS_LOCUS9525</name>
</gene>
<sequence>MWSDDELLKFAANVESISNSHFVISWRNVTELKFTKLTIIEDSKIRISNNPELIRLSFHKNIQSFNTSLQFYGNQKMKRNETVVLKSLCTAICEYSEGRKVMTKNYIRPPEELDYRRILRENDAGLVFFTIGVVFIFAAVGIGNYIRFARTSYG</sequence>
<evidence type="ECO:0000313" key="2">
    <source>
        <dbReference type="EMBL" id="CAB3407621.1"/>
    </source>
</evidence>
<dbReference type="EMBL" id="CADEPM010000006">
    <property type="protein sequence ID" value="CAB3407621.1"/>
    <property type="molecule type" value="Genomic_DNA"/>
</dbReference>
<comment type="caution">
    <text evidence="2">The sequence shown here is derived from an EMBL/GenBank/DDBJ whole genome shotgun (WGS) entry which is preliminary data.</text>
</comment>
<protein>
    <submittedName>
        <fullName evidence="2">Uncharacterized protein</fullName>
    </submittedName>
</protein>
<proteinExistence type="predicted"/>
<keyword evidence="1" id="KW-1133">Transmembrane helix</keyword>
<feature type="transmembrane region" description="Helical" evidence="1">
    <location>
        <begin position="126"/>
        <end position="146"/>
    </location>
</feature>
<keyword evidence="1" id="KW-0812">Transmembrane</keyword>
<evidence type="ECO:0000256" key="1">
    <source>
        <dbReference type="SAM" id="Phobius"/>
    </source>
</evidence>
<name>A0A8S1F536_9PELO</name>
<keyword evidence="3" id="KW-1185">Reference proteome</keyword>
<dbReference type="AlphaFoldDB" id="A0A8S1F536"/>
<accession>A0A8S1F536</accession>
<dbReference type="SUPFAM" id="SSF52058">
    <property type="entry name" value="L domain-like"/>
    <property type="match status" value="1"/>
</dbReference>
<keyword evidence="1" id="KW-0472">Membrane</keyword>
<evidence type="ECO:0000313" key="3">
    <source>
        <dbReference type="Proteomes" id="UP000494206"/>
    </source>
</evidence>
<dbReference type="Proteomes" id="UP000494206">
    <property type="component" value="Unassembled WGS sequence"/>
</dbReference>
<reference evidence="2 3" key="1">
    <citation type="submission" date="2020-04" db="EMBL/GenBank/DDBJ databases">
        <authorList>
            <person name="Laetsch R D."/>
            <person name="Stevens L."/>
            <person name="Kumar S."/>
            <person name="Blaxter L. M."/>
        </authorList>
    </citation>
    <scope>NUCLEOTIDE SEQUENCE [LARGE SCALE GENOMIC DNA]</scope>
</reference>
<organism evidence="2 3">
    <name type="scientific">Caenorhabditis bovis</name>
    <dbReference type="NCBI Taxonomy" id="2654633"/>
    <lineage>
        <taxon>Eukaryota</taxon>
        <taxon>Metazoa</taxon>
        <taxon>Ecdysozoa</taxon>
        <taxon>Nematoda</taxon>
        <taxon>Chromadorea</taxon>
        <taxon>Rhabditida</taxon>
        <taxon>Rhabditina</taxon>
        <taxon>Rhabditomorpha</taxon>
        <taxon>Rhabditoidea</taxon>
        <taxon>Rhabditidae</taxon>
        <taxon>Peloderinae</taxon>
        <taxon>Caenorhabditis</taxon>
    </lineage>
</organism>